<evidence type="ECO:0000313" key="4">
    <source>
        <dbReference type="WBParaSite" id="HPLM_0000163201-mRNA-1"/>
    </source>
</evidence>
<proteinExistence type="predicted"/>
<evidence type="ECO:0000313" key="2">
    <source>
        <dbReference type="EMBL" id="VDO10505.1"/>
    </source>
</evidence>
<name>A0A0N4VWG2_HAEPC</name>
<dbReference type="Proteomes" id="UP000268014">
    <property type="component" value="Unassembled WGS sequence"/>
</dbReference>
<gene>
    <name evidence="2" type="ORF">HPLM_LOCUS1630</name>
</gene>
<reference evidence="2 3" key="2">
    <citation type="submission" date="2018-11" db="EMBL/GenBank/DDBJ databases">
        <authorList>
            <consortium name="Pathogen Informatics"/>
        </authorList>
    </citation>
    <scope>NUCLEOTIDE SEQUENCE [LARGE SCALE GENOMIC DNA]</scope>
    <source>
        <strain evidence="2 3">MHpl1</strain>
    </source>
</reference>
<dbReference type="WBParaSite" id="HPLM_0000163201-mRNA-1">
    <property type="protein sequence ID" value="HPLM_0000163201-mRNA-1"/>
    <property type="gene ID" value="HPLM_0000163201"/>
</dbReference>
<reference evidence="4" key="1">
    <citation type="submission" date="2017-02" db="UniProtKB">
        <authorList>
            <consortium name="WormBaseParasite"/>
        </authorList>
    </citation>
    <scope>IDENTIFICATION</scope>
</reference>
<dbReference type="EMBL" id="UZAF01002310">
    <property type="protein sequence ID" value="VDO10505.1"/>
    <property type="molecule type" value="Genomic_DNA"/>
</dbReference>
<accession>A0A0N4VWG2</accession>
<evidence type="ECO:0000313" key="3">
    <source>
        <dbReference type="Proteomes" id="UP000268014"/>
    </source>
</evidence>
<evidence type="ECO:0000256" key="1">
    <source>
        <dbReference type="SAM" id="MobiDB-lite"/>
    </source>
</evidence>
<sequence length="33" mass="3482">MMMEGVLGSATHRAATRTKASGRTCDSLMNIPS</sequence>
<dbReference type="AlphaFoldDB" id="A0A0N4VWG2"/>
<protein>
    <submittedName>
        <fullName evidence="4">Alternative protein</fullName>
    </submittedName>
</protein>
<feature type="region of interest" description="Disordered" evidence="1">
    <location>
        <begin position="1"/>
        <end position="33"/>
    </location>
</feature>
<organism evidence="4">
    <name type="scientific">Haemonchus placei</name>
    <name type="common">Barber's pole worm</name>
    <dbReference type="NCBI Taxonomy" id="6290"/>
    <lineage>
        <taxon>Eukaryota</taxon>
        <taxon>Metazoa</taxon>
        <taxon>Ecdysozoa</taxon>
        <taxon>Nematoda</taxon>
        <taxon>Chromadorea</taxon>
        <taxon>Rhabditida</taxon>
        <taxon>Rhabditina</taxon>
        <taxon>Rhabditomorpha</taxon>
        <taxon>Strongyloidea</taxon>
        <taxon>Trichostrongylidae</taxon>
        <taxon>Haemonchus</taxon>
    </lineage>
</organism>
<keyword evidence="3" id="KW-1185">Reference proteome</keyword>